<evidence type="ECO:0000259" key="7">
    <source>
        <dbReference type="Pfam" id="PF04542"/>
    </source>
</evidence>
<dbReference type="PANTHER" id="PTHR43133">
    <property type="entry name" value="RNA POLYMERASE ECF-TYPE SIGMA FACTO"/>
    <property type="match status" value="1"/>
</dbReference>
<dbReference type="NCBIfam" id="TIGR02937">
    <property type="entry name" value="sigma70-ECF"/>
    <property type="match status" value="1"/>
</dbReference>
<dbReference type="InterPro" id="IPR036388">
    <property type="entry name" value="WH-like_DNA-bd_sf"/>
</dbReference>
<evidence type="ECO:0000256" key="2">
    <source>
        <dbReference type="ARBA" id="ARBA00023015"/>
    </source>
</evidence>
<evidence type="ECO:0000313" key="10">
    <source>
        <dbReference type="Proteomes" id="UP000216446"/>
    </source>
</evidence>
<evidence type="ECO:0000256" key="1">
    <source>
        <dbReference type="ARBA" id="ARBA00010641"/>
    </source>
</evidence>
<dbReference type="InParanoid" id="A0A259TZX2"/>
<dbReference type="GO" id="GO:0006352">
    <property type="term" value="P:DNA-templated transcription initiation"/>
    <property type="evidence" value="ECO:0007669"/>
    <property type="project" value="InterPro"/>
</dbReference>
<evidence type="ECO:0000259" key="8">
    <source>
        <dbReference type="Pfam" id="PF08281"/>
    </source>
</evidence>
<accession>A0A259TZX2</accession>
<keyword evidence="4" id="KW-0238">DNA-binding</keyword>
<dbReference type="GO" id="GO:0003677">
    <property type="term" value="F:DNA binding"/>
    <property type="evidence" value="ECO:0007669"/>
    <property type="project" value="UniProtKB-KW"/>
</dbReference>
<dbReference type="Pfam" id="PF08281">
    <property type="entry name" value="Sigma70_r4_2"/>
    <property type="match status" value="1"/>
</dbReference>
<keyword evidence="10" id="KW-1185">Reference proteome</keyword>
<feature type="region of interest" description="Disordered" evidence="6">
    <location>
        <begin position="176"/>
        <end position="200"/>
    </location>
</feature>
<reference evidence="9 10" key="1">
    <citation type="submission" date="2016-11" db="EMBL/GenBank/DDBJ databases">
        <title>Study of marine rhodopsin-containing bacteria.</title>
        <authorList>
            <person name="Yoshizawa S."/>
            <person name="Kumagai Y."/>
            <person name="Kogure K."/>
        </authorList>
    </citation>
    <scope>NUCLEOTIDE SEQUENCE [LARGE SCALE GENOMIC DNA]</scope>
    <source>
        <strain evidence="9 10">SG-29</strain>
    </source>
</reference>
<dbReference type="InterPro" id="IPR013324">
    <property type="entry name" value="RNA_pol_sigma_r3/r4-like"/>
</dbReference>
<dbReference type="InterPro" id="IPR007627">
    <property type="entry name" value="RNA_pol_sigma70_r2"/>
</dbReference>
<feature type="domain" description="RNA polymerase sigma factor 70 region 4 type 2" evidence="8">
    <location>
        <begin position="119"/>
        <end position="169"/>
    </location>
</feature>
<dbReference type="InterPro" id="IPR013249">
    <property type="entry name" value="RNA_pol_sigma70_r4_t2"/>
</dbReference>
<evidence type="ECO:0000313" key="9">
    <source>
        <dbReference type="EMBL" id="OZC03309.1"/>
    </source>
</evidence>
<dbReference type="SUPFAM" id="SSF88659">
    <property type="entry name" value="Sigma3 and sigma4 domains of RNA polymerase sigma factors"/>
    <property type="match status" value="1"/>
</dbReference>
<proteinExistence type="inferred from homology"/>
<feature type="domain" description="RNA polymerase sigma-70 region 2" evidence="7">
    <location>
        <begin position="23"/>
        <end position="90"/>
    </location>
</feature>
<comment type="caution">
    <text evidence="9">The sequence shown here is derived from an EMBL/GenBank/DDBJ whole genome shotgun (WGS) entry which is preliminary data.</text>
</comment>
<keyword evidence="2" id="KW-0805">Transcription regulation</keyword>
<dbReference type="Proteomes" id="UP000216446">
    <property type="component" value="Unassembled WGS sequence"/>
</dbReference>
<dbReference type="InterPro" id="IPR014284">
    <property type="entry name" value="RNA_pol_sigma-70_dom"/>
</dbReference>
<protein>
    <recommendedName>
        <fullName evidence="11">RNA polymerase subunit sigma-24</fullName>
    </recommendedName>
</protein>
<name>A0A259TZX2_9BACT</name>
<dbReference type="Gene3D" id="1.10.1740.10">
    <property type="match status" value="1"/>
</dbReference>
<dbReference type="InterPro" id="IPR013325">
    <property type="entry name" value="RNA_pol_sigma_r2"/>
</dbReference>
<dbReference type="AlphaFoldDB" id="A0A259TZX2"/>
<keyword evidence="5" id="KW-0804">Transcription</keyword>
<dbReference type="GO" id="GO:0016987">
    <property type="term" value="F:sigma factor activity"/>
    <property type="evidence" value="ECO:0007669"/>
    <property type="project" value="UniProtKB-KW"/>
</dbReference>
<sequence>MPPGDLDLVEAFRRGDEFAFVTLYDRHKGAVYGYAAKMLLSRAAAEDIVQETFARAYEHRQRLVSAGAFRSWVFTIARNQCLNAIARADREPALREDAPDTPAPGTPFSHLLKSEQAALVHKALDALPPAYREVLVLREYQNLSYDEIAAVTRTTVSSVKSRLFKARRKTGEILRPWLDPTPAAPEPAASGARGPVAARA</sequence>
<dbReference type="CDD" id="cd06171">
    <property type="entry name" value="Sigma70_r4"/>
    <property type="match status" value="1"/>
</dbReference>
<dbReference type="Gene3D" id="1.10.10.10">
    <property type="entry name" value="Winged helix-like DNA-binding domain superfamily/Winged helix DNA-binding domain"/>
    <property type="match status" value="1"/>
</dbReference>
<evidence type="ECO:0000256" key="6">
    <source>
        <dbReference type="SAM" id="MobiDB-lite"/>
    </source>
</evidence>
<evidence type="ECO:0000256" key="5">
    <source>
        <dbReference type="ARBA" id="ARBA00023163"/>
    </source>
</evidence>
<dbReference type="EMBL" id="MQWB01000001">
    <property type="protein sequence ID" value="OZC03309.1"/>
    <property type="molecule type" value="Genomic_DNA"/>
</dbReference>
<evidence type="ECO:0008006" key="11">
    <source>
        <dbReference type="Google" id="ProtNLM"/>
    </source>
</evidence>
<gene>
    <name evidence="9" type="ORF">BSZ36_10145</name>
</gene>
<organism evidence="9 10">
    <name type="scientific">Rubricoccus marinus</name>
    <dbReference type="NCBI Taxonomy" id="716817"/>
    <lineage>
        <taxon>Bacteria</taxon>
        <taxon>Pseudomonadati</taxon>
        <taxon>Rhodothermota</taxon>
        <taxon>Rhodothermia</taxon>
        <taxon>Rhodothermales</taxon>
        <taxon>Rubricoccaceae</taxon>
        <taxon>Rubricoccus</taxon>
    </lineage>
</organism>
<keyword evidence="3" id="KW-0731">Sigma factor</keyword>
<dbReference type="SUPFAM" id="SSF88946">
    <property type="entry name" value="Sigma2 domain of RNA polymerase sigma factors"/>
    <property type="match status" value="1"/>
</dbReference>
<dbReference type="PANTHER" id="PTHR43133:SF8">
    <property type="entry name" value="RNA POLYMERASE SIGMA FACTOR HI_1459-RELATED"/>
    <property type="match status" value="1"/>
</dbReference>
<evidence type="ECO:0000256" key="3">
    <source>
        <dbReference type="ARBA" id="ARBA00023082"/>
    </source>
</evidence>
<dbReference type="Pfam" id="PF04542">
    <property type="entry name" value="Sigma70_r2"/>
    <property type="match status" value="1"/>
</dbReference>
<comment type="similarity">
    <text evidence="1">Belongs to the sigma-70 factor family. ECF subfamily.</text>
</comment>
<dbReference type="InterPro" id="IPR039425">
    <property type="entry name" value="RNA_pol_sigma-70-like"/>
</dbReference>
<evidence type="ECO:0000256" key="4">
    <source>
        <dbReference type="ARBA" id="ARBA00023125"/>
    </source>
</evidence>